<feature type="non-terminal residue" evidence="1">
    <location>
        <position position="1"/>
    </location>
</feature>
<reference evidence="1 2" key="1">
    <citation type="submission" date="2018-10" db="EMBL/GenBank/DDBJ databases">
        <authorList>
            <person name="Ekblom R."/>
            <person name="Jareborg N."/>
        </authorList>
    </citation>
    <scope>NUCLEOTIDE SEQUENCE [LARGE SCALE GENOMIC DNA]</scope>
    <source>
        <tissue evidence="1">Muscle</tissue>
    </source>
</reference>
<dbReference type="AlphaFoldDB" id="A0A9X9M1H9"/>
<keyword evidence="2" id="KW-1185">Reference proteome</keyword>
<evidence type="ECO:0000313" key="2">
    <source>
        <dbReference type="Proteomes" id="UP000269945"/>
    </source>
</evidence>
<organism evidence="1 2">
    <name type="scientific">Gulo gulo</name>
    <name type="common">Wolverine</name>
    <name type="synonym">Gluton</name>
    <dbReference type="NCBI Taxonomy" id="48420"/>
    <lineage>
        <taxon>Eukaryota</taxon>
        <taxon>Metazoa</taxon>
        <taxon>Chordata</taxon>
        <taxon>Craniata</taxon>
        <taxon>Vertebrata</taxon>
        <taxon>Euteleostomi</taxon>
        <taxon>Mammalia</taxon>
        <taxon>Eutheria</taxon>
        <taxon>Laurasiatheria</taxon>
        <taxon>Carnivora</taxon>
        <taxon>Caniformia</taxon>
        <taxon>Musteloidea</taxon>
        <taxon>Mustelidae</taxon>
        <taxon>Guloninae</taxon>
        <taxon>Gulo</taxon>
    </lineage>
</organism>
<dbReference type="EMBL" id="CYRY02035822">
    <property type="protein sequence ID" value="VCX15742.1"/>
    <property type="molecule type" value="Genomic_DNA"/>
</dbReference>
<protein>
    <submittedName>
        <fullName evidence="1">Uncharacterized protein</fullName>
    </submittedName>
</protein>
<evidence type="ECO:0000313" key="1">
    <source>
        <dbReference type="EMBL" id="VCX15742.1"/>
    </source>
</evidence>
<proteinExistence type="predicted"/>
<gene>
    <name evidence="1" type="ORF">BN2614_LOCUS1</name>
</gene>
<sequence>GSCTTSRSPGFANCVAQQALAFLRPGEGTVTANAIYGAVMIAGM</sequence>
<comment type="caution">
    <text evidence="1">The sequence shown here is derived from an EMBL/GenBank/DDBJ whole genome shotgun (WGS) entry which is preliminary data.</text>
</comment>
<name>A0A9X9M1H9_GULGU</name>
<accession>A0A9X9M1H9</accession>
<dbReference type="Proteomes" id="UP000269945">
    <property type="component" value="Unassembled WGS sequence"/>
</dbReference>